<sequence length="186" mass="21380">MMIKAVVYGVYYGVVQTLDKEHFAILDLPVGYCYTRYKDASGNDLIEFDLRYFATLSEADGTRERALRAYPKEIVRAWKRWENGKGSQYYLVPSSIGICIPFFDGRPFFLSSIPSIVNYRDYEAMEKKKDSDEIKKILIQKIPHLTTNGELLFEPPEAEEIHRGTVNMLKNNSNISVLTTYADVDV</sequence>
<reference evidence="1" key="1">
    <citation type="journal article" date="2021" name="Proc. Natl. Acad. Sci. U.S.A.">
        <title>A Catalog of Tens of Thousands of Viruses from Human Metagenomes Reveals Hidden Associations with Chronic Diseases.</title>
        <authorList>
            <person name="Tisza M.J."/>
            <person name="Buck C.B."/>
        </authorList>
    </citation>
    <scope>NUCLEOTIDE SEQUENCE</scope>
    <source>
        <strain evidence="1">Cteoh1</strain>
    </source>
</reference>
<evidence type="ECO:0000313" key="1">
    <source>
        <dbReference type="EMBL" id="DAE19756.1"/>
    </source>
</evidence>
<dbReference type="EMBL" id="BK015686">
    <property type="protein sequence ID" value="DAE19756.1"/>
    <property type="molecule type" value="Genomic_DNA"/>
</dbReference>
<name>A0A8S5QMD3_9CAUD</name>
<protein>
    <submittedName>
        <fullName evidence="1">Portal protein</fullName>
    </submittedName>
</protein>
<accession>A0A8S5QMD3</accession>
<organism evidence="1">
    <name type="scientific">Siphoviridae sp. cteoh1</name>
    <dbReference type="NCBI Taxonomy" id="2826407"/>
    <lineage>
        <taxon>Viruses</taxon>
        <taxon>Duplodnaviria</taxon>
        <taxon>Heunggongvirae</taxon>
        <taxon>Uroviricota</taxon>
        <taxon>Caudoviricetes</taxon>
    </lineage>
</organism>
<proteinExistence type="predicted"/>